<dbReference type="GO" id="GO:0055085">
    <property type="term" value="P:transmembrane transport"/>
    <property type="evidence" value="ECO:0007669"/>
    <property type="project" value="InterPro"/>
</dbReference>
<comment type="caution">
    <text evidence="9">The sequence shown here is derived from an EMBL/GenBank/DDBJ whole genome shotgun (WGS) entry which is preliminary data.</text>
</comment>
<evidence type="ECO:0000256" key="4">
    <source>
        <dbReference type="ARBA" id="ARBA00022692"/>
    </source>
</evidence>
<feature type="transmembrane region" description="Helical" evidence="7">
    <location>
        <begin position="237"/>
        <end position="260"/>
    </location>
</feature>
<keyword evidence="2 7" id="KW-0813">Transport</keyword>
<keyword evidence="6 7" id="KW-0472">Membrane</keyword>
<feature type="transmembrane region" description="Helical" evidence="7">
    <location>
        <begin position="176"/>
        <end position="195"/>
    </location>
</feature>
<dbReference type="InterPro" id="IPR035906">
    <property type="entry name" value="MetI-like_sf"/>
</dbReference>
<protein>
    <submittedName>
        <fullName evidence="9">ABC transporter permease</fullName>
    </submittedName>
</protein>
<dbReference type="PANTHER" id="PTHR43163:SF3">
    <property type="entry name" value="PEPTIDE ABC TRANSPORTER PERMEASE PROTEIN"/>
    <property type="match status" value="1"/>
</dbReference>
<evidence type="ECO:0000313" key="9">
    <source>
        <dbReference type="EMBL" id="MBD0413176.1"/>
    </source>
</evidence>
<dbReference type="Pfam" id="PF19300">
    <property type="entry name" value="BPD_transp_1_N"/>
    <property type="match status" value="1"/>
</dbReference>
<feature type="transmembrane region" description="Helical" evidence="7">
    <location>
        <begin position="97"/>
        <end position="121"/>
    </location>
</feature>
<proteinExistence type="inferred from homology"/>
<dbReference type="GO" id="GO:0005886">
    <property type="term" value="C:plasma membrane"/>
    <property type="evidence" value="ECO:0007669"/>
    <property type="project" value="UniProtKB-SubCell"/>
</dbReference>
<organism evidence="9 10">
    <name type="scientific">Oryzicola mucosus</name>
    <dbReference type="NCBI Taxonomy" id="2767425"/>
    <lineage>
        <taxon>Bacteria</taxon>
        <taxon>Pseudomonadati</taxon>
        <taxon>Pseudomonadota</taxon>
        <taxon>Alphaproteobacteria</taxon>
        <taxon>Hyphomicrobiales</taxon>
        <taxon>Phyllobacteriaceae</taxon>
        <taxon>Oryzicola</taxon>
    </lineage>
</organism>
<accession>A0A8J6PSH0</accession>
<sequence length="312" mass="32902">MLSYLSKRLLSSLVLLALVTTLTFALVFGGADNVAQNILGDNATDQQIADLEAKLGIDRPLNEQYGTWVAKAVRGDLGMSWTMGESVSKILSGRLPVTLSMVVLAICIIGIVSALLGIVAAVRGGWADRVIQLISVVGFSLPNFWLGLILVVVFALNLRWLPATGYTDFLNSPTGWLASLALPVGALVLSGIASASQQVRGAMIDALRQDYVRTLRAGGIKPSSVLFRHALRNAMPAALTVLSLQFIGLLGGAAIIERVFAIPGLGSVTVQAALSGDIPVLMGVVVTMIILVVIVNIAIDLANAWVNPKVRL</sequence>
<keyword evidence="5 7" id="KW-1133">Transmembrane helix</keyword>
<keyword evidence="10" id="KW-1185">Reference proteome</keyword>
<evidence type="ECO:0000256" key="6">
    <source>
        <dbReference type="ARBA" id="ARBA00023136"/>
    </source>
</evidence>
<comment type="subcellular location">
    <subcellularLocation>
        <location evidence="1 7">Cell membrane</location>
        <topology evidence="1 7">Multi-pass membrane protein</topology>
    </subcellularLocation>
</comment>
<keyword evidence="3" id="KW-1003">Cell membrane</keyword>
<evidence type="ECO:0000256" key="2">
    <source>
        <dbReference type="ARBA" id="ARBA00022448"/>
    </source>
</evidence>
<feature type="transmembrane region" description="Helical" evidence="7">
    <location>
        <begin position="280"/>
        <end position="306"/>
    </location>
</feature>
<dbReference type="Proteomes" id="UP000643405">
    <property type="component" value="Unassembled WGS sequence"/>
</dbReference>
<keyword evidence="4 7" id="KW-0812">Transmembrane</keyword>
<name>A0A8J6PSH0_9HYPH</name>
<reference evidence="9" key="1">
    <citation type="submission" date="2020-09" db="EMBL/GenBank/DDBJ databases">
        <title>Genome seq and assembly of Tianweitania sp.</title>
        <authorList>
            <person name="Chhetri G."/>
        </authorList>
    </citation>
    <scope>NUCLEOTIDE SEQUENCE</scope>
    <source>
        <strain evidence="9">Rool2</strain>
    </source>
</reference>
<gene>
    <name evidence="9" type="ORF">ICI42_00715</name>
</gene>
<dbReference type="PROSITE" id="PS50928">
    <property type="entry name" value="ABC_TM1"/>
    <property type="match status" value="1"/>
</dbReference>
<evidence type="ECO:0000256" key="1">
    <source>
        <dbReference type="ARBA" id="ARBA00004651"/>
    </source>
</evidence>
<evidence type="ECO:0000256" key="3">
    <source>
        <dbReference type="ARBA" id="ARBA00022475"/>
    </source>
</evidence>
<dbReference type="RefSeq" id="WP_188162628.1">
    <property type="nucleotide sequence ID" value="NZ_JACVVX010000001.1"/>
</dbReference>
<dbReference type="CDD" id="cd06261">
    <property type="entry name" value="TM_PBP2"/>
    <property type="match status" value="1"/>
</dbReference>
<evidence type="ECO:0000256" key="5">
    <source>
        <dbReference type="ARBA" id="ARBA00022989"/>
    </source>
</evidence>
<evidence type="ECO:0000313" key="10">
    <source>
        <dbReference type="Proteomes" id="UP000643405"/>
    </source>
</evidence>
<dbReference type="InterPro" id="IPR000515">
    <property type="entry name" value="MetI-like"/>
</dbReference>
<dbReference type="AlphaFoldDB" id="A0A8J6PSH0"/>
<dbReference type="Gene3D" id="1.10.3720.10">
    <property type="entry name" value="MetI-like"/>
    <property type="match status" value="1"/>
</dbReference>
<dbReference type="EMBL" id="JACVVX010000001">
    <property type="protein sequence ID" value="MBD0413176.1"/>
    <property type="molecule type" value="Genomic_DNA"/>
</dbReference>
<feature type="transmembrane region" description="Helical" evidence="7">
    <location>
        <begin position="133"/>
        <end position="156"/>
    </location>
</feature>
<evidence type="ECO:0000256" key="7">
    <source>
        <dbReference type="RuleBase" id="RU363032"/>
    </source>
</evidence>
<dbReference type="PANTHER" id="PTHR43163">
    <property type="entry name" value="DIPEPTIDE TRANSPORT SYSTEM PERMEASE PROTEIN DPPB-RELATED"/>
    <property type="match status" value="1"/>
</dbReference>
<comment type="similarity">
    <text evidence="7">Belongs to the binding-protein-dependent transport system permease family.</text>
</comment>
<feature type="domain" description="ABC transmembrane type-1" evidence="8">
    <location>
        <begin position="95"/>
        <end position="303"/>
    </location>
</feature>
<dbReference type="SUPFAM" id="SSF161098">
    <property type="entry name" value="MetI-like"/>
    <property type="match status" value="1"/>
</dbReference>
<dbReference type="Pfam" id="PF00528">
    <property type="entry name" value="BPD_transp_1"/>
    <property type="match status" value="1"/>
</dbReference>
<dbReference type="InterPro" id="IPR045621">
    <property type="entry name" value="BPD_transp_1_N"/>
</dbReference>
<evidence type="ECO:0000259" key="8">
    <source>
        <dbReference type="PROSITE" id="PS50928"/>
    </source>
</evidence>